<comment type="function">
    <text evidence="12">Catalyzes the formation of phosphatidylethanolamine (PtdEtn) from phosphatidylserine (PtdSer). Plays a central role in phospholipid metabolism and in the interorganelle trafficking of phosphatidylserine.</text>
</comment>
<keyword evidence="4" id="KW-0106">Calcium</keyword>
<evidence type="ECO:0000256" key="7">
    <source>
        <dbReference type="ARBA" id="ARBA00023145"/>
    </source>
</evidence>
<keyword evidence="9 12" id="KW-0456">Lyase</keyword>
<evidence type="ECO:0000313" key="16">
    <source>
        <dbReference type="EMBL" id="KAK3301238.1"/>
    </source>
</evidence>
<dbReference type="SUPFAM" id="SSF49562">
    <property type="entry name" value="C2 domain (Calcium/lipid-binding domain, CaLB)"/>
    <property type="match status" value="2"/>
</dbReference>
<evidence type="ECO:0000256" key="13">
    <source>
        <dbReference type="SAM" id="MobiDB-lite"/>
    </source>
</evidence>
<dbReference type="FunFam" id="2.60.40.150:FF:000295">
    <property type="entry name" value="Phosphatidylserine decarboxylase proenzyme 2"/>
    <property type="match status" value="1"/>
</dbReference>
<feature type="compositionally biased region" description="Acidic residues" evidence="13">
    <location>
        <begin position="237"/>
        <end position="254"/>
    </location>
</feature>
<evidence type="ECO:0000256" key="10">
    <source>
        <dbReference type="ARBA" id="ARBA00023264"/>
    </source>
</evidence>
<feature type="active site" description="Charge relay system; for autoendoproteolytic cleavage activity" evidence="12">
    <location>
        <position position="960"/>
    </location>
</feature>
<evidence type="ECO:0000256" key="3">
    <source>
        <dbReference type="ARBA" id="ARBA00022793"/>
    </source>
</evidence>
<dbReference type="FunFam" id="2.60.40.150:FF:000198">
    <property type="entry name" value="Phosphatidylserine decarboxylase proenzyme 2"/>
    <property type="match status" value="1"/>
</dbReference>
<dbReference type="CDD" id="cd04024">
    <property type="entry name" value="C2A_Synaptotagmin-like"/>
    <property type="match status" value="1"/>
</dbReference>
<feature type="region of interest" description="Disordered" evidence="13">
    <location>
        <begin position="1"/>
        <end position="43"/>
    </location>
</feature>
<feature type="active site" description="Charge relay system; for autoendoproteolytic cleavage activity" evidence="12">
    <location>
        <position position="901"/>
    </location>
</feature>
<dbReference type="GO" id="GO:0010008">
    <property type="term" value="C:endosome membrane"/>
    <property type="evidence" value="ECO:0007669"/>
    <property type="project" value="UniProtKB-SubCell"/>
</dbReference>
<evidence type="ECO:0000256" key="9">
    <source>
        <dbReference type="ARBA" id="ARBA00023239"/>
    </source>
</evidence>
<keyword evidence="17" id="KW-1185">Reference proteome</keyword>
<evidence type="ECO:0000256" key="12">
    <source>
        <dbReference type="HAMAP-Rule" id="MF_03209"/>
    </source>
</evidence>
<keyword evidence="3 12" id="KW-0210">Decarboxylase</keyword>
<dbReference type="AlphaFoldDB" id="A0AAE0HR78"/>
<proteinExistence type="inferred from homology"/>
<organism evidence="16 17">
    <name type="scientific">Chaetomium fimeti</name>
    <dbReference type="NCBI Taxonomy" id="1854472"/>
    <lineage>
        <taxon>Eukaryota</taxon>
        <taxon>Fungi</taxon>
        <taxon>Dikarya</taxon>
        <taxon>Ascomycota</taxon>
        <taxon>Pezizomycotina</taxon>
        <taxon>Sordariomycetes</taxon>
        <taxon>Sordariomycetidae</taxon>
        <taxon>Sordariales</taxon>
        <taxon>Chaetomiaceae</taxon>
        <taxon>Chaetomium</taxon>
    </lineage>
</organism>
<evidence type="ECO:0000256" key="1">
    <source>
        <dbReference type="ARBA" id="ARBA00005189"/>
    </source>
</evidence>
<comment type="similarity">
    <text evidence="12">Belongs to the phosphatidylserine decarboxylase family. PSD-B subfamily. Eukaryotic type II sub-subfamily.</text>
</comment>
<comment type="domain">
    <text evidence="12">The C2 domains have an essential, but non-catalytic function. They may facilitate interactions with other proteins and are required for lipid transport function.</text>
</comment>
<feature type="domain" description="EF-hand" evidence="15">
    <location>
        <begin position="549"/>
        <end position="584"/>
    </location>
</feature>
<evidence type="ECO:0000256" key="4">
    <source>
        <dbReference type="ARBA" id="ARBA00022837"/>
    </source>
</evidence>
<accession>A0AAE0HR78</accession>
<feature type="active site" description="Charge relay system; for autoendoproteolytic cleavage activity" evidence="12">
    <location>
        <position position="1047"/>
    </location>
</feature>
<dbReference type="CDD" id="cd04039">
    <property type="entry name" value="C2_PSD"/>
    <property type="match status" value="1"/>
</dbReference>
<feature type="domain" description="C2" evidence="14">
    <location>
        <begin position="276"/>
        <end position="397"/>
    </location>
</feature>
<feature type="region of interest" description="Disordered" evidence="13">
    <location>
        <begin position="421"/>
        <end position="488"/>
    </location>
</feature>
<evidence type="ECO:0000256" key="11">
    <source>
        <dbReference type="ARBA" id="ARBA00023317"/>
    </source>
</evidence>
<dbReference type="InterPro" id="IPR000008">
    <property type="entry name" value="C2_dom"/>
</dbReference>
<evidence type="ECO:0000313" key="17">
    <source>
        <dbReference type="Proteomes" id="UP001278766"/>
    </source>
</evidence>
<dbReference type="InterPro" id="IPR018247">
    <property type="entry name" value="EF_Hand_1_Ca_BS"/>
</dbReference>
<evidence type="ECO:0000256" key="5">
    <source>
        <dbReference type="ARBA" id="ARBA00023098"/>
    </source>
</evidence>
<comment type="subunit">
    <text evidence="12">Heterodimer of a large membrane-associated beta subunit and a small pyruvoyl-containing alpha subunit. Interacts with pstB2. This interaction may be a means to structurally tether the donor membrane (ER) harboring PstB2 to acceptor membranes (Golgi/endosomes) harboring PSD2 during PtdSer transport to the site of PtdEtn synthesis.</text>
</comment>
<feature type="chain" id="PRO_5041754948" description="Phosphatidylserine decarboxylase 2 alpha chain" evidence="12">
    <location>
        <begin position="1047"/>
        <end position="1167"/>
    </location>
</feature>
<dbReference type="Gene3D" id="2.60.40.150">
    <property type="entry name" value="C2 domain"/>
    <property type="match status" value="2"/>
</dbReference>
<feature type="compositionally biased region" description="Low complexity" evidence="13">
    <location>
        <begin position="444"/>
        <end position="455"/>
    </location>
</feature>
<feature type="domain" description="C2" evidence="14">
    <location>
        <begin position="30"/>
        <end position="149"/>
    </location>
</feature>
<feature type="compositionally biased region" description="Gly residues" evidence="13">
    <location>
        <begin position="1145"/>
        <end position="1157"/>
    </location>
</feature>
<protein>
    <recommendedName>
        <fullName evidence="12">Phosphatidylserine decarboxylase proenzyme 2</fullName>
        <ecNumber evidence="12">4.1.1.65</ecNumber>
    </recommendedName>
    <component>
        <recommendedName>
            <fullName evidence="12">Phosphatidylserine decarboxylase 2 beta chain</fullName>
        </recommendedName>
    </component>
    <component>
        <recommendedName>
            <fullName evidence="12">Phosphatidylserine decarboxylase 2 alpha chain</fullName>
        </recommendedName>
    </component>
</protein>
<dbReference type="GO" id="GO:0000139">
    <property type="term" value="C:Golgi membrane"/>
    <property type="evidence" value="ECO:0007669"/>
    <property type="project" value="UniProtKB-SubCell"/>
</dbReference>
<dbReference type="PROSITE" id="PS00018">
    <property type="entry name" value="EF_HAND_1"/>
    <property type="match status" value="1"/>
</dbReference>
<feature type="site" description="Cleavage (non-hydrolytic); by autocatalysis" evidence="12">
    <location>
        <begin position="1046"/>
        <end position="1047"/>
    </location>
</feature>
<comment type="pathway">
    <text evidence="12">Phospholipid metabolism; phosphatidylethanolamine biosynthesis; phosphatidylethanolamine from CDP-diacylglycerol: step 2/2.</text>
</comment>
<evidence type="ECO:0000259" key="15">
    <source>
        <dbReference type="PROSITE" id="PS50222"/>
    </source>
</evidence>
<evidence type="ECO:0000256" key="2">
    <source>
        <dbReference type="ARBA" id="ARBA00022516"/>
    </source>
</evidence>
<dbReference type="EMBL" id="JAUEPN010000001">
    <property type="protein sequence ID" value="KAK3301238.1"/>
    <property type="molecule type" value="Genomic_DNA"/>
</dbReference>
<evidence type="ECO:0000259" key="14">
    <source>
        <dbReference type="PROSITE" id="PS50004"/>
    </source>
</evidence>
<dbReference type="InterPro" id="IPR035892">
    <property type="entry name" value="C2_domain_sf"/>
</dbReference>
<keyword evidence="8 12" id="KW-0594">Phospholipid biosynthesis</keyword>
<comment type="subcellular location">
    <subcellularLocation>
        <location evidence="12">Golgi apparatus membrane</location>
        <topology evidence="12">Peripheral membrane protein</topology>
        <orientation evidence="12">Cytoplasmic side</orientation>
    </subcellularLocation>
    <subcellularLocation>
        <location evidence="12">Endosome membrane</location>
        <topology evidence="12">Peripheral membrane protein</topology>
        <orientation evidence="12">Cytoplasmic side</orientation>
    </subcellularLocation>
</comment>
<feature type="compositionally biased region" description="Low complexity" evidence="13">
    <location>
        <begin position="14"/>
        <end position="29"/>
    </location>
</feature>
<comment type="cofactor">
    <cofactor evidence="12">
        <name>pyruvate</name>
        <dbReference type="ChEBI" id="CHEBI:15361"/>
    </cofactor>
    <text evidence="12">Binds 1 pyruvoyl group covalently per subunit.</text>
</comment>
<feature type="active site" description="Schiff-base intermediate with substrate; via pyruvic acid; for decarboxylase activity" evidence="12">
    <location>
        <position position="1047"/>
    </location>
</feature>
<dbReference type="GO" id="GO:0004609">
    <property type="term" value="F:phosphatidylserine decarboxylase activity"/>
    <property type="evidence" value="ECO:0007669"/>
    <property type="project" value="UniProtKB-UniRule"/>
</dbReference>
<evidence type="ECO:0000256" key="8">
    <source>
        <dbReference type="ARBA" id="ARBA00023209"/>
    </source>
</evidence>
<name>A0AAE0HR78_9PEZI</name>
<feature type="region of interest" description="Disordered" evidence="13">
    <location>
        <begin position="1106"/>
        <end position="1167"/>
    </location>
</feature>
<feature type="compositionally biased region" description="Polar residues" evidence="13">
    <location>
        <begin position="425"/>
        <end position="434"/>
    </location>
</feature>
<feature type="region of interest" description="Disordered" evidence="13">
    <location>
        <begin position="197"/>
        <end position="265"/>
    </location>
</feature>
<keyword evidence="6 12" id="KW-0472">Membrane</keyword>
<keyword evidence="2 12" id="KW-0444">Lipid biosynthesis</keyword>
<dbReference type="Pfam" id="PF00168">
    <property type="entry name" value="C2"/>
    <property type="match status" value="2"/>
</dbReference>
<dbReference type="SUPFAM" id="SSF47473">
    <property type="entry name" value="EF-hand"/>
    <property type="match status" value="1"/>
</dbReference>
<dbReference type="Gene3D" id="1.10.238.10">
    <property type="entry name" value="EF-hand"/>
    <property type="match status" value="1"/>
</dbReference>
<keyword evidence="12" id="KW-0967">Endosome</keyword>
<dbReference type="SMART" id="SM00239">
    <property type="entry name" value="C2"/>
    <property type="match status" value="2"/>
</dbReference>
<keyword evidence="7 12" id="KW-0865">Zymogen</keyword>
<comment type="caution">
    <text evidence="16">The sequence shown here is derived from an EMBL/GenBank/DDBJ whole genome shotgun (WGS) entry which is preliminary data.</text>
</comment>
<dbReference type="GO" id="GO:0005795">
    <property type="term" value="C:Golgi stack"/>
    <property type="evidence" value="ECO:0007669"/>
    <property type="project" value="UniProtKB-UniRule"/>
</dbReference>
<reference evidence="16" key="2">
    <citation type="submission" date="2023-06" db="EMBL/GenBank/DDBJ databases">
        <authorList>
            <consortium name="Lawrence Berkeley National Laboratory"/>
            <person name="Haridas S."/>
            <person name="Hensen N."/>
            <person name="Bonometti L."/>
            <person name="Westerberg I."/>
            <person name="Brannstrom I.O."/>
            <person name="Guillou S."/>
            <person name="Cros-Aarteil S."/>
            <person name="Calhoun S."/>
            <person name="Kuo A."/>
            <person name="Mondo S."/>
            <person name="Pangilinan J."/>
            <person name="Riley R."/>
            <person name="Labutti K."/>
            <person name="Andreopoulos B."/>
            <person name="Lipzen A."/>
            <person name="Chen C."/>
            <person name="Yanf M."/>
            <person name="Daum C."/>
            <person name="Ng V."/>
            <person name="Clum A."/>
            <person name="Steindorff A."/>
            <person name="Ohm R."/>
            <person name="Martin F."/>
            <person name="Silar P."/>
            <person name="Natvig D."/>
            <person name="Lalanne C."/>
            <person name="Gautier V."/>
            <person name="Ament-Velasquez S.L."/>
            <person name="Kruys A."/>
            <person name="Hutchinson M.I."/>
            <person name="Powell A.J."/>
            <person name="Barry K."/>
            <person name="Miller A.N."/>
            <person name="Grigoriev I.V."/>
            <person name="Debuchy R."/>
            <person name="Gladieux P."/>
            <person name="Thoren M.H."/>
            <person name="Johannesson H."/>
        </authorList>
    </citation>
    <scope>NUCLEOTIDE SEQUENCE</scope>
    <source>
        <strain evidence="16">CBS 168.71</strain>
    </source>
</reference>
<feature type="compositionally biased region" description="Polar residues" evidence="13">
    <location>
        <begin position="667"/>
        <end position="679"/>
    </location>
</feature>
<dbReference type="GO" id="GO:0006646">
    <property type="term" value="P:phosphatidylethanolamine biosynthetic process"/>
    <property type="evidence" value="ECO:0007669"/>
    <property type="project" value="UniProtKB-UniRule"/>
</dbReference>
<dbReference type="PROSITE" id="PS50004">
    <property type="entry name" value="C2"/>
    <property type="match status" value="2"/>
</dbReference>
<dbReference type="EC" id="4.1.1.65" evidence="12"/>
<dbReference type="Pfam" id="PF02666">
    <property type="entry name" value="PS_Dcarbxylase"/>
    <property type="match status" value="1"/>
</dbReference>
<dbReference type="GO" id="GO:0016540">
    <property type="term" value="P:protein autoprocessing"/>
    <property type="evidence" value="ECO:0007669"/>
    <property type="project" value="UniProtKB-UniRule"/>
</dbReference>
<comment type="PTM">
    <text evidence="12">Is synthesized initially as an inactive proenzyme. Formation of the active enzyme involves a self-maturation process in which the active site pyruvoyl group is generated from an internal serine residue via an autocatalytic post-translational modification. Two non-identical subunits are generated from the proenzyme in this reaction, and the pyruvate is formed at the N-terminus of the alpha chain, which is derived from the carboxyl end of the proenzyme. The autoendoproteolytic cleavage occurs by a canonical serine protease mechanism, in which the side chain hydroxyl group of the serine supplies its oxygen atom to form the C-terminus of the beta chain, while the remainder of the serine residue undergoes an oxidative deamination to produce ammonia and the pyruvoyl prosthetic group on the alpha chain. During this reaction, the Ser that is part of the protease active site of the proenzyme becomes the pyruvoyl prosthetic group, which constitutes an essential element of the active site of the mature decarboxylase.</text>
</comment>
<dbReference type="InterPro" id="IPR033177">
    <property type="entry name" value="PSD-B"/>
</dbReference>
<keyword evidence="5 12" id="KW-0443">Lipid metabolism</keyword>
<feature type="chain" id="PRO_5041754947" description="Phosphatidylserine decarboxylase 2 beta chain" evidence="12">
    <location>
        <begin position="1"/>
        <end position="1046"/>
    </location>
</feature>
<comment type="pathway">
    <text evidence="1">Lipid metabolism.</text>
</comment>
<feature type="modified residue" description="Pyruvic acid (Ser); by autocatalysis" evidence="12">
    <location>
        <position position="1047"/>
    </location>
</feature>
<gene>
    <name evidence="12" type="primary">PSD2</name>
    <name evidence="16" type="ORF">B0H64DRAFT_33718</name>
</gene>
<dbReference type="InterPro" id="IPR033179">
    <property type="entry name" value="PSD_type2_pro"/>
</dbReference>
<dbReference type="PROSITE" id="PS50222">
    <property type="entry name" value="EF_HAND_2"/>
    <property type="match status" value="1"/>
</dbReference>
<dbReference type="HAMAP" id="MF_00663">
    <property type="entry name" value="PS_decarb_PSD_B_type2"/>
    <property type="match status" value="1"/>
</dbReference>
<dbReference type="Proteomes" id="UP001278766">
    <property type="component" value="Unassembled WGS sequence"/>
</dbReference>
<dbReference type="InterPro" id="IPR003817">
    <property type="entry name" value="PS_Dcarbxylase"/>
</dbReference>
<dbReference type="InterPro" id="IPR011992">
    <property type="entry name" value="EF-hand-dom_pair"/>
</dbReference>
<comment type="catalytic activity">
    <reaction evidence="12">
        <text>a 1,2-diacyl-sn-glycero-3-phospho-L-serine + H(+) = a 1,2-diacyl-sn-glycero-3-phosphoethanolamine + CO2</text>
        <dbReference type="Rhea" id="RHEA:20828"/>
        <dbReference type="ChEBI" id="CHEBI:15378"/>
        <dbReference type="ChEBI" id="CHEBI:16526"/>
        <dbReference type="ChEBI" id="CHEBI:57262"/>
        <dbReference type="ChEBI" id="CHEBI:64612"/>
        <dbReference type="EC" id="4.1.1.65"/>
    </reaction>
</comment>
<evidence type="ECO:0000256" key="6">
    <source>
        <dbReference type="ARBA" id="ARBA00023136"/>
    </source>
</evidence>
<dbReference type="InterPro" id="IPR002048">
    <property type="entry name" value="EF_hand_dom"/>
</dbReference>
<keyword evidence="10 12" id="KW-1208">Phospholipid metabolism</keyword>
<sequence>MVRIIPNRLKPGFSNTPTTNSASNSRSTSPMGTKGDAASPEGRKDTGLVLNVVIMRARDLAAKDRGGTSDPYLVLTLGEAKHITHTESKTLNPEWNEQCELPVAGVQSLLLDVCAWDKDRFGKDYLGEFDLALEEIFANEKTEQMPKWYPLKSKRPGKKTSIVSGEVLLQFTLFDSANPQAPDEQTFEKFTALVKSAPGADTSRNPTPSRTPVLAPAEQGKAPSPSPSLGGRRAEHDEEDEYDVYEDETPEDEDPTKPEAAEKRRRKLRIRGLKRKKRDNPYEFINGGSDVVGIIFLEIGKITDLPPESNLTKTSFDMDPFVVASLGKKTYRTKTIRHNLNPVFNEKMIFQVLGHEQLYSFSFTVIDRDKYSGNDFIASVNFPVKDLIDKAPKADPETGLYNLKDVPDFSAPAQRPRFMRLGLSRTPSTQSLSKLTRPGLSKNPSTATAGTATPPVTTPTPSPGASQVLGEGLPESPQPAVANTGLLHPGDNAVAAAASTLGETTPPDGEDPEFIPCTLPLKMKNLEKWEDKHNPQLFIRAKYMPYPALRQQFWRAMLKQYDTDESGLISKVELSTMLDTLGSTLRESTIDSFFQRFPHKASDNDDAEDLTMDEAVICLEDQLQAKSRPQGVAERMKNMLPDAEKVKNLLVPPASGTETPAEGLETPSESQTTDTSTISVPELSTPGEEGDLLDRDDLNISTSEEHVVEIRECPICHQPRLNKRKDADIITHIATCASQDWRQVNNLMMGGFVTSSQAQRKWYSKVITKISYGGYKLGANSANILIQDRITGQINEEKMSVYVRLGIRLLYKGLKSNSMEKKRIRKLLKSLSIKQGKKYDDPASKAEIPKFIAFHGLDLSEVLLPLNEFKSFNEFFYRALKPTARPCSAPDNSRIIVSPADCRSVVFNRIETATKVWVKGREFSVKRLLGDAYPEDVGRYENGGGLGIFRLAPQDYHRFHIPVDGVMREPKTIAGEYYTVNPMAIRSALDVYGENVRIVVPIDTAEFGRVMVICVGAMMVGSTVITRSEGEEVRRGEELGYFKFGGSTLVLLFESGKMVFDDDLVDNSNTALETLIRVGMSVGHAPGEPMWTPDMRKDEAHITAADKAEAKRRIQGQVAEESPDDSASGPDGPDAEDVSASVGVRVGGGVGGGGLGVGVPPVAELAG</sequence>
<dbReference type="GO" id="GO:0005509">
    <property type="term" value="F:calcium ion binding"/>
    <property type="evidence" value="ECO:0007669"/>
    <property type="project" value="InterPro"/>
</dbReference>
<feature type="region of interest" description="Disordered" evidence="13">
    <location>
        <begin position="652"/>
        <end position="696"/>
    </location>
</feature>
<dbReference type="PANTHER" id="PTHR10067:SF17">
    <property type="entry name" value="PHOSPHATIDYLSERINE DECARBOXYLASE PROENZYME 2"/>
    <property type="match status" value="1"/>
</dbReference>
<dbReference type="PANTHER" id="PTHR10067">
    <property type="entry name" value="PHOSPHATIDYLSERINE DECARBOXYLASE"/>
    <property type="match status" value="1"/>
</dbReference>
<keyword evidence="12" id="KW-0333">Golgi apparatus</keyword>
<dbReference type="FunFam" id="1.10.238.10:FF:000445">
    <property type="entry name" value="Phosphatidylserine decarboxylase proenzyme 2"/>
    <property type="match status" value="1"/>
</dbReference>
<keyword evidence="11 12" id="KW-0670">Pyruvate</keyword>
<reference evidence="16" key="1">
    <citation type="journal article" date="2023" name="Mol. Phylogenet. Evol.">
        <title>Genome-scale phylogeny and comparative genomics of the fungal order Sordariales.</title>
        <authorList>
            <person name="Hensen N."/>
            <person name="Bonometti L."/>
            <person name="Westerberg I."/>
            <person name="Brannstrom I.O."/>
            <person name="Guillou S."/>
            <person name="Cros-Aarteil S."/>
            <person name="Calhoun S."/>
            <person name="Haridas S."/>
            <person name="Kuo A."/>
            <person name="Mondo S."/>
            <person name="Pangilinan J."/>
            <person name="Riley R."/>
            <person name="LaButti K."/>
            <person name="Andreopoulos B."/>
            <person name="Lipzen A."/>
            <person name="Chen C."/>
            <person name="Yan M."/>
            <person name="Daum C."/>
            <person name="Ng V."/>
            <person name="Clum A."/>
            <person name="Steindorff A."/>
            <person name="Ohm R.A."/>
            <person name="Martin F."/>
            <person name="Silar P."/>
            <person name="Natvig D.O."/>
            <person name="Lalanne C."/>
            <person name="Gautier V."/>
            <person name="Ament-Velasquez S.L."/>
            <person name="Kruys A."/>
            <person name="Hutchinson M.I."/>
            <person name="Powell A.J."/>
            <person name="Barry K."/>
            <person name="Miller A.N."/>
            <person name="Grigoriev I.V."/>
            <person name="Debuchy R."/>
            <person name="Gladieux P."/>
            <person name="Hiltunen Thoren M."/>
            <person name="Johannesson H."/>
        </authorList>
    </citation>
    <scope>NUCLEOTIDE SEQUENCE</scope>
    <source>
        <strain evidence="16">CBS 168.71</strain>
    </source>
</reference>
<dbReference type="NCBIfam" id="TIGR00163">
    <property type="entry name" value="PS_decarb"/>
    <property type="match status" value="1"/>
</dbReference>